<dbReference type="Proteomes" id="UP000271098">
    <property type="component" value="Unassembled WGS sequence"/>
</dbReference>
<dbReference type="AlphaFoldDB" id="A0A183DFL9"/>
<feature type="domain" description="Peptidase M12A" evidence="2">
    <location>
        <begin position="1"/>
        <end position="22"/>
    </location>
</feature>
<reference evidence="3 4" key="2">
    <citation type="submission" date="2018-11" db="EMBL/GenBank/DDBJ databases">
        <authorList>
            <consortium name="Pathogen Informatics"/>
        </authorList>
    </citation>
    <scope>NUCLEOTIDE SEQUENCE [LARGE SCALE GENOMIC DNA]</scope>
</reference>
<proteinExistence type="predicted"/>
<dbReference type="WBParaSite" id="GPUH_0000751901-mRNA-1">
    <property type="protein sequence ID" value="GPUH_0000751901-mRNA-1"/>
    <property type="gene ID" value="GPUH_0000751901"/>
</dbReference>
<dbReference type="GO" id="GO:0004222">
    <property type="term" value="F:metalloendopeptidase activity"/>
    <property type="evidence" value="ECO:0007669"/>
    <property type="project" value="InterPro"/>
</dbReference>
<accession>A0A183DFL9</accession>
<dbReference type="InterPro" id="IPR001506">
    <property type="entry name" value="Peptidase_M12A"/>
</dbReference>
<comment type="caution">
    <text evidence="1">Lacks conserved residue(s) required for the propagation of feature annotation.</text>
</comment>
<keyword evidence="4" id="KW-1185">Reference proteome</keyword>
<name>A0A183DFL9_9BILA</name>
<evidence type="ECO:0000313" key="4">
    <source>
        <dbReference type="Proteomes" id="UP000271098"/>
    </source>
</evidence>
<sequence>MGSGTGPSFIDILMMNKYYNCLSANAQINLIVRMVDMLIRGTAIDVCARLDMVENTASKM</sequence>
<evidence type="ECO:0000256" key="1">
    <source>
        <dbReference type="PROSITE-ProRule" id="PRU01211"/>
    </source>
</evidence>
<dbReference type="EMBL" id="UYRT01019575">
    <property type="protein sequence ID" value="VDK58581.1"/>
    <property type="molecule type" value="Genomic_DNA"/>
</dbReference>
<dbReference type="GO" id="GO:0006508">
    <property type="term" value="P:proteolysis"/>
    <property type="evidence" value="ECO:0007669"/>
    <property type="project" value="InterPro"/>
</dbReference>
<evidence type="ECO:0000313" key="5">
    <source>
        <dbReference type="WBParaSite" id="GPUH_0000751901-mRNA-1"/>
    </source>
</evidence>
<reference evidence="5" key="1">
    <citation type="submission" date="2016-06" db="UniProtKB">
        <authorList>
            <consortium name="WormBaseParasite"/>
        </authorList>
    </citation>
    <scope>IDENTIFICATION</scope>
</reference>
<organism evidence="5">
    <name type="scientific">Gongylonema pulchrum</name>
    <dbReference type="NCBI Taxonomy" id="637853"/>
    <lineage>
        <taxon>Eukaryota</taxon>
        <taxon>Metazoa</taxon>
        <taxon>Ecdysozoa</taxon>
        <taxon>Nematoda</taxon>
        <taxon>Chromadorea</taxon>
        <taxon>Rhabditida</taxon>
        <taxon>Spirurina</taxon>
        <taxon>Spiruromorpha</taxon>
        <taxon>Spiruroidea</taxon>
        <taxon>Gongylonematidae</taxon>
        <taxon>Gongylonema</taxon>
    </lineage>
</organism>
<evidence type="ECO:0000259" key="2">
    <source>
        <dbReference type="PROSITE" id="PS51864"/>
    </source>
</evidence>
<protein>
    <submittedName>
        <fullName evidence="5">Peptidase M12A domain-containing protein</fullName>
    </submittedName>
</protein>
<evidence type="ECO:0000313" key="3">
    <source>
        <dbReference type="EMBL" id="VDK58581.1"/>
    </source>
</evidence>
<dbReference type="PROSITE" id="PS51864">
    <property type="entry name" value="ASTACIN"/>
    <property type="match status" value="1"/>
</dbReference>
<gene>
    <name evidence="3" type="ORF">GPUH_LOCUS7506</name>
</gene>